<evidence type="ECO:0000313" key="2">
    <source>
        <dbReference type="Proteomes" id="UP000825935"/>
    </source>
</evidence>
<gene>
    <name evidence="1" type="ORF">KP509_07G029300</name>
</gene>
<dbReference type="Proteomes" id="UP000825935">
    <property type="component" value="Chromosome 7"/>
</dbReference>
<sequence length="112" mass="12987">MTSMRLCGPHCFGNSRYWASTQTQHRINVDMRTRKETSDHMPPKSVIILMEITVNDLANVVGHPSHHTIMWSLMIPTRLIVANDLLQRGKPTTQEPWILDRNTWVGKIYDTF</sequence>
<accession>A0A8T2UGF2</accession>
<comment type="caution">
    <text evidence="1">The sequence shown here is derived from an EMBL/GenBank/DDBJ whole genome shotgun (WGS) entry which is preliminary data.</text>
</comment>
<reference evidence="1" key="1">
    <citation type="submission" date="2021-08" db="EMBL/GenBank/DDBJ databases">
        <title>WGS assembly of Ceratopteris richardii.</title>
        <authorList>
            <person name="Marchant D.B."/>
            <person name="Chen G."/>
            <person name="Jenkins J."/>
            <person name="Shu S."/>
            <person name="Leebens-Mack J."/>
            <person name="Grimwood J."/>
            <person name="Schmutz J."/>
            <person name="Soltis P."/>
            <person name="Soltis D."/>
            <person name="Chen Z.-H."/>
        </authorList>
    </citation>
    <scope>NUCLEOTIDE SEQUENCE</scope>
    <source>
        <strain evidence="1">Whitten #5841</strain>
        <tissue evidence="1">Leaf</tissue>
    </source>
</reference>
<organism evidence="1 2">
    <name type="scientific">Ceratopteris richardii</name>
    <name type="common">Triangle waterfern</name>
    <dbReference type="NCBI Taxonomy" id="49495"/>
    <lineage>
        <taxon>Eukaryota</taxon>
        <taxon>Viridiplantae</taxon>
        <taxon>Streptophyta</taxon>
        <taxon>Embryophyta</taxon>
        <taxon>Tracheophyta</taxon>
        <taxon>Polypodiopsida</taxon>
        <taxon>Polypodiidae</taxon>
        <taxon>Polypodiales</taxon>
        <taxon>Pteridineae</taxon>
        <taxon>Pteridaceae</taxon>
        <taxon>Parkerioideae</taxon>
        <taxon>Ceratopteris</taxon>
    </lineage>
</organism>
<evidence type="ECO:0000313" key="1">
    <source>
        <dbReference type="EMBL" id="KAH7432585.1"/>
    </source>
</evidence>
<name>A0A8T2UGF2_CERRI</name>
<proteinExistence type="predicted"/>
<dbReference type="EMBL" id="CM035412">
    <property type="protein sequence ID" value="KAH7432585.1"/>
    <property type="molecule type" value="Genomic_DNA"/>
</dbReference>
<dbReference type="AlphaFoldDB" id="A0A8T2UGF2"/>
<keyword evidence="2" id="KW-1185">Reference proteome</keyword>
<protein>
    <submittedName>
        <fullName evidence="1">Uncharacterized protein</fullName>
    </submittedName>
</protein>